<dbReference type="Proteomes" id="UP000625682">
    <property type="component" value="Unassembled WGS sequence"/>
</dbReference>
<reference evidence="1" key="2">
    <citation type="submission" date="2020-09" db="EMBL/GenBank/DDBJ databases">
        <authorList>
            <person name="Sun Q."/>
            <person name="Zhou Y."/>
        </authorList>
    </citation>
    <scope>NUCLEOTIDE SEQUENCE</scope>
    <source>
        <strain evidence="1">CGMCC 4.7272</strain>
    </source>
</reference>
<sequence length="72" mass="7471">MVRCCQRSGISGTSRRRRGTRTGAACRLLTAASHLMSLQGLPGAVPGTLTARTGAALVTGRTAGLYDGIVRR</sequence>
<proteinExistence type="predicted"/>
<dbReference type="AlphaFoldDB" id="A0A917KUE8"/>
<accession>A0A917KUE8</accession>
<protein>
    <submittedName>
        <fullName evidence="1">Uncharacterized protein</fullName>
    </submittedName>
</protein>
<keyword evidence="2" id="KW-1185">Reference proteome</keyword>
<evidence type="ECO:0000313" key="1">
    <source>
        <dbReference type="EMBL" id="GGJ28355.1"/>
    </source>
</evidence>
<gene>
    <name evidence="1" type="ORF">GCM10012282_26200</name>
</gene>
<dbReference type="EMBL" id="BMMU01000006">
    <property type="protein sequence ID" value="GGJ28355.1"/>
    <property type="molecule type" value="Genomic_DNA"/>
</dbReference>
<comment type="caution">
    <text evidence="1">The sequence shown here is derived from an EMBL/GenBank/DDBJ whole genome shotgun (WGS) entry which is preliminary data.</text>
</comment>
<reference evidence="1" key="1">
    <citation type="journal article" date="2014" name="Int. J. Syst. Evol. Microbiol.">
        <title>Complete genome sequence of Corynebacterium casei LMG S-19264T (=DSM 44701T), isolated from a smear-ripened cheese.</title>
        <authorList>
            <consortium name="US DOE Joint Genome Institute (JGI-PGF)"/>
            <person name="Walter F."/>
            <person name="Albersmeier A."/>
            <person name="Kalinowski J."/>
            <person name="Ruckert C."/>
        </authorList>
    </citation>
    <scope>NUCLEOTIDE SEQUENCE</scope>
    <source>
        <strain evidence="1">CGMCC 4.7272</strain>
    </source>
</reference>
<organism evidence="1 2">
    <name type="scientific">Streptomyces lacrimifluminis</name>
    <dbReference type="NCBI Taxonomy" id="1500077"/>
    <lineage>
        <taxon>Bacteria</taxon>
        <taxon>Bacillati</taxon>
        <taxon>Actinomycetota</taxon>
        <taxon>Actinomycetes</taxon>
        <taxon>Kitasatosporales</taxon>
        <taxon>Streptomycetaceae</taxon>
        <taxon>Streptomyces</taxon>
    </lineage>
</organism>
<name>A0A917KUE8_9ACTN</name>
<evidence type="ECO:0000313" key="2">
    <source>
        <dbReference type="Proteomes" id="UP000625682"/>
    </source>
</evidence>